<dbReference type="AlphaFoldDB" id="A0A4V2RDI6"/>
<evidence type="ECO:0000259" key="3">
    <source>
        <dbReference type="Pfam" id="PF09323"/>
    </source>
</evidence>
<dbReference type="InterPro" id="IPR048493">
    <property type="entry name" value="DUF1980_N"/>
</dbReference>
<feature type="domain" description="DUF1980" evidence="4">
    <location>
        <begin position="178"/>
        <end position="311"/>
    </location>
</feature>
<keyword evidence="2" id="KW-0472">Membrane</keyword>
<keyword evidence="6" id="KW-1185">Reference proteome</keyword>
<evidence type="ECO:0000256" key="2">
    <source>
        <dbReference type="SAM" id="Phobius"/>
    </source>
</evidence>
<dbReference type="EMBL" id="SLVV01000006">
    <property type="protein sequence ID" value="TCN24990.1"/>
    <property type="molecule type" value="Genomic_DNA"/>
</dbReference>
<dbReference type="Pfam" id="PF21537">
    <property type="entry name" value="DUF1980_C"/>
    <property type="match status" value="1"/>
</dbReference>
<accession>A0A4V2RDI6</accession>
<feature type="transmembrane region" description="Helical" evidence="2">
    <location>
        <begin position="12"/>
        <end position="28"/>
    </location>
</feature>
<evidence type="ECO:0000259" key="4">
    <source>
        <dbReference type="Pfam" id="PF21537"/>
    </source>
</evidence>
<dbReference type="InterPro" id="IPR015402">
    <property type="entry name" value="DUF1980"/>
</dbReference>
<evidence type="ECO:0000313" key="6">
    <source>
        <dbReference type="Proteomes" id="UP000295689"/>
    </source>
</evidence>
<dbReference type="Proteomes" id="UP000295689">
    <property type="component" value="Unassembled WGS sequence"/>
</dbReference>
<sequence>MKFNSQQATRALILISFSIFLFNLHYTGEINKFINPKYDHLSQSAAIIFLLLFLIQITRVWSSAPVHTYSDCKKSQCCSLGHTHEHGDTPFTTKKLISCAMIVFPLLTGFLLPAKVLDASIANKKGAMITLSGSGNPDSENGEDSRLHNKHINKGTATGEQNVEEPGDDLTTGSENEMRSEEYDKLMMALENSEVIKLNDRIYSSFFEEISTDVNKYKGRKIELTGFVYKEEGFNGNQLVISRFLITHCVADAGIIGFLSEFRDASRLKKDSWINAEGIIGVTTYKGALLPYIKVTNWQEIAEPKKPYLYPITIRHS</sequence>
<protein>
    <submittedName>
        <fullName evidence="5">Putative membrane protein</fullName>
    </submittedName>
</protein>
<feature type="region of interest" description="Disordered" evidence="1">
    <location>
        <begin position="132"/>
        <end position="176"/>
    </location>
</feature>
<evidence type="ECO:0000313" key="5">
    <source>
        <dbReference type="EMBL" id="TCN24990.1"/>
    </source>
</evidence>
<comment type="caution">
    <text evidence="5">The sequence shown here is derived from an EMBL/GenBank/DDBJ whole genome shotgun (WGS) entry which is preliminary data.</text>
</comment>
<evidence type="ECO:0000256" key="1">
    <source>
        <dbReference type="SAM" id="MobiDB-lite"/>
    </source>
</evidence>
<feature type="transmembrane region" description="Helical" evidence="2">
    <location>
        <begin position="96"/>
        <end position="114"/>
    </location>
</feature>
<dbReference type="Pfam" id="PF09323">
    <property type="entry name" value="DUF1980"/>
    <property type="match status" value="1"/>
</dbReference>
<reference evidence="5 6" key="1">
    <citation type="journal article" date="2015" name="Stand. Genomic Sci.">
        <title>Genomic Encyclopedia of Bacterial and Archaeal Type Strains, Phase III: the genomes of soil and plant-associated and newly described type strains.</title>
        <authorList>
            <person name="Whitman W.B."/>
            <person name="Woyke T."/>
            <person name="Klenk H.P."/>
            <person name="Zhou Y."/>
            <person name="Lilburn T.G."/>
            <person name="Beck B.J."/>
            <person name="De Vos P."/>
            <person name="Vandamme P."/>
            <person name="Eisen J.A."/>
            <person name="Garrity G."/>
            <person name="Hugenholtz P."/>
            <person name="Kyrpides N.C."/>
        </authorList>
    </citation>
    <scope>NUCLEOTIDE SEQUENCE [LARGE SCALE GENOMIC DNA]</scope>
    <source>
        <strain evidence="5 6">CV53</strain>
    </source>
</reference>
<dbReference type="InterPro" id="IPR048447">
    <property type="entry name" value="DUF1980_C"/>
</dbReference>
<feature type="domain" description="DUF1980" evidence="3">
    <location>
        <begin position="10"/>
        <end position="127"/>
    </location>
</feature>
<gene>
    <name evidence="5" type="ORF">EV146_106192</name>
</gene>
<dbReference type="PANTHER" id="PTHR40047:SF1">
    <property type="entry name" value="UPF0703 PROTEIN YCGQ"/>
    <property type="match status" value="1"/>
</dbReference>
<feature type="transmembrane region" description="Helical" evidence="2">
    <location>
        <begin position="40"/>
        <end position="61"/>
    </location>
</feature>
<dbReference type="InterPro" id="IPR052955">
    <property type="entry name" value="UPF0703_membrane_permease"/>
</dbReference>
<keyword evidence="2" id="KW-0812">Transmembrane</keyword>
<dbReference type="PANTHER" id="PTHR40047">
    <property type="entry name" value="UPF0703 PROTEIN YCGQ"/>
    <property type="match status" value="1"/>
</dbReference>
<proteinExistence type="predicted"/>
<name>A0A4V2RDI6_9BACI</name>
<organism evidence="5 6">
    <name type="scientific">Mesobacillus foraminis</name>
    <dbReference type="NCBI Taxonomy" id="279826"/>
    <lineage>
        <taxon>Bacteria</taxon>
        <taxon>Bacillati</taxon>
        <taxon>Bacillota</taxon>
        <taxon>Bacilli</taxon>
        <taxon>Bacillales</taxon>
        <taxon>Bacillaceae</taxon>
        <taxon>Mesobacillus</taxon>
    </lineage>
</organism>
<dbReference type="RefSeq" id="WP_132006294.1">
    <property type="nucleotide sequence ID" value="NZ_JABUHM010000004.1"/>
</dbReference>
<keyword evidence="2" id="KW-1133">Transmembrane helix</keyword>
<dbReference type="NCBIfam" id="TIGR03943">
    <property type="entry name" value="TIGR03943 family putative permease subunit"/>
    <property type="match status" value="1"/>
</dbReference>